<accession>A0A6L7GCJ3</accession>
<protein>
    <submittedName>
        <fullName evidence="6">LysR family transcriptional regulator</fullName>
    </submittedName>
</protein>
<comment type="similarity">
    <text evidence="1">Belongs to the LysR transcriptional regulatory family.</text>
</comment>
<gene>
    <name evidence="6" type="ORF">GR170_24250</name>
</gene>
<evidence type="ECO:0000256" key="2">
    <source>
        <dbReference type="ARBA" id="ARBA00023015"/>
    </source>
</evidence>
<dbReference type="InterPro" id="IPR050389">
    <property type="entry name" value="LysR-type_TF"/>
</dbReference>
<organism evidence="6 7">
    <name type="scientific">Pseudooceanicola albus</name>
    <dbReference type="NCBI Taxonomy" id="2692189"/>
    <lineage>
        <taxon>Bacteria</taxon>
        <taxon>Pseudomonadati</taxon>
        <taxon>Pseudomonadota</taxon>
        <taxon>Alphaproteobacteria</taxon>
        <taxon>Rhodobacterales</taxon>
        <taxon>Paracoccaceae</taxon>
        <taxon>Pseudooceanicola</taxon>
    </lineage>
</organism>
<dbReference type="PANTHER" id="PTHR30118:SF6">
    <property type="entry name" value="HTH-TYPE TRANSCRIPTIONAL REGULATOR LEUO"/>
    <property type="match status" value="1"/>
</dbReference>
<keyword evidence="7" id="KW-1185">Reference proteome</keyword>
<dbReference type="AlphaFoldDB" id="A0A6L7GCJ3"/>
<dbReference type="SUPFAM" id="SSF53850">
    <property type="entry name" value="Periplasmic binding protein-like II"/>
    <property type="match status" value="1"/>
</dbReference>
<comment type="caution">
    <text evidence="6">The sequence shown here is derived from an EMBL/GenBank/DDBJ whole genome shotgun (WGS) entry which is preliminary data.</text>
</comment>
<reference evidence="6 7" key="1">
    <citation type="submission" date="2019-12" db="EMBL/GenBank/DDBJ databases">
        <authorList>
            <person name="Li M."/>
        </authorList>
    </citation>
    <scope>NUCLEOTIDE SEQUENCE [LARGE SCALE GENOMIC DNA]</scope>
    <source>
        <strain evidence="6 7">GBMRC 2024</strain>
    </source>
</reference>
<sequence>MGGRMRFKGLDLNLLVALDILLSEKNVSRAADRLCLSQSATSGALARLRDYFGDDLLTQVGRQMVLTPRASELSDKVRSTLMQIDRTILRSPDFTPRTAERRIRIIASDYATLTGLQRPLQEISRQAPLLQFEIQGPGADPQACLERGDVELMLMPEPCRAKGHPSVALFRDDYVVVAARGNSWLGEAISTEEFFAAEHVVARFPTFRPTFETWFVENHAESRRIACEAESFLAMPYLVAHTDRIALMHRRLAGTFASALDLRILPAPVAIPPLTEHLQWHVQSGSDDCLSWVRERIVAAHAPEACAA</sequence>
<dbReference type="SUPFAM" id="SSF46785">
    <property type="entry name" value="Winged helix' DNA-binding domain"/>
    <property type="match status" value="1"/>
</dbReference>
<evidence type="ECO:0000256" key="3">
    <source>
        <dbReference type="ARBA" id="ARBA00023125"/>
    </source>
</evidence>
<dbReference type="InterPro" id="IPR005119">
    <property type="entry name" value="LysR_subst-bd"/>
</dbReference>
<evidence type="ECO:0000313" key="6">
    <source>
        <dbReference type="EMBL" id="MXN20950.1"/>
    </source>
</evidence>
<dbReference type="GO" id="GO:0003677">
    <property type="term" value="F:DNA binding"/>
    <property type="evidence" value="ECO:0007669"/>
    <property type="project" value="UniProtKB-KW"/>
</dbReference>
<keyword evidence="3" id="KW-0238">DNA-binding</keyword>
<dbReference type="GO" id="GO:0003700">
    <property type="term" value="F:DNA-binding transcription factor activity"/>
    <property type="evidence" value="ECO:0007669"/>
    <property type="project" value="InterPro"/>
</dbReference>
<name>A0A6L7GCJ3_9RHOB</name>
<dbReference type="InterPro" id="IPR036390">
    <property type="entry name" value="WH_DNA-bd_sf"/>
</dbReference>
<evidence type="ECO:0000259" key="5">
    <source>
        <dbReference type="PROSITE" id="PS50931"/>
    </source>
</evidence>
<dbReference type="EMBL" id="WUMU01000039">
    <property type="protein sequence ID" value="MXN20950.1"/>
    <property type="molecule type" value="Genomic_DNA"/>
</dbReference>
<keyword evidence="2" id="KW-0805">Transcription regulation</keyword>
<feature type="domain" description="HTH lysR-type" evidence="5">
    <location>
        <begin position="10"/>
        <end position="67"/>
    </location>
</feature>
<dbReference type="Gene3D" id="3.40.190.10">
    <property type="entry name" value="Periplasmic binding protein-like II"/>
    <property type="match status" value="2"/>
</dbReference>
<dbReference type="PANTHER" id="PTHR30118">
    <property type="entry name" value="HTH-TYPE TRANSCRIPTIONAL REGULATOR LEUO-RELATED"/>
    <property type="match status" value="1"/>
</dbReference>
<dbReference type="InterPro" id="IPR036388">
    <property type="entry name" value="WH-like_DNA-bd_sf"/>
</dbReference>
<keyword evidence="4" id="KW-0804">Transcription</keyword>
<dbReference type="Gene3D" id="1.10.10.10">
    <property type="entry name" value="Winged helix-like DNA-binding domain superfamily/Winged helix DNA-binding domain"/>
    <property type="match status" value="1"/>
</dbReference>
<dbReference type="PROSITE" id="PS50931">
    <property type="entry name" value="HTH_LYSR"/>
    <property type="match status" value="1"/>
</dbReference>
<evidence type="ECO:0000256" key="1">
    <source>
        <dbReference type="ARBA" id="ARBA00009437"/>
    </source>
</evidence>
<dbReference type="Pfam" id="PF03466">
    <property type="entry name" value="LysR_substrate"/>
    <property type="match status" value="1"/>
</dbReference>
<evidence type="ECO:0000313" key="7">
    <source>
        <dbReference type="Proteomes" id="UP000477911"/>
    </source>
</evidence>
<proteinExistence type="inferred from homology"/>
<dbReference type="Proteomes" id="UP000477911">
    <property type="component" value="Unassembled WGS sequence"/>
</dbReference>
<dbReference type="Pfam" id="PF00126">
    <property type="entry name" value="HTH_1"/>
    <property type="match status" value="1"/>
</dbReference>
<evidence type="ECO:0000256" key="4">
    <source>
        <dbReference type="ARBA" id="ARBA00023163"/>
    </source>
</evidence>
<dbReference type="InterPro" id="IPR000847">
    <property type="entry name" value="LysR_HTH_N"/>
</dbReference>